<feature type="compositionally biased region" description="Basic and acidic residues" evidence="1">
    <location>
        <begin position="220"/>
        <end position="233"/>
    </location>
</feature>
<sequence>MQRERLFRFPYGMFLMVRLEYVLLTRDELEAQILRVLEGELEMQRQRWLQEAAAARQMGRVVPAEPSGWVRLSQAQLLSRLYKFDTAKVGGARQPLSMSKTTLRRALKRLTGRGYVQVRQEPGDPLGRACYQLQVEAIQQALDALPHVADPHRFFWQEGMSESADGFSVHDGGTSVQESETPCQNGETSFQNGGTPFQNGETSFQNGGTPLPHWRPYKKEKREEEREKQEPKEAASSVIMQSNVLAEREGAAAVSPLDEALGVQGRSGKTSTWVERTPLSAAPGVEGDQGKQPPLSPRVTSSVVAAAEVQQETIQVPGMAGEAVPALSASTVQPAEAEAREGSWRSHGARDVQVLEAEAVVALVERLRGKEYSREQRGHELRAAARLLTLEPKVSLQEIEAAWAHGSDAYWRRTHQGEQVHVHDLVHRDSHGRYRVHAFLEHLKQQKLRLRVPMERSCPSQVQEQIPYAVMARQRAAAVAKGQEQPASRIPSVEHPLMAPVRAQTEPLHSAGQRQRTAAVAKGQEQPPCVSQPGEQLSRRGEMRGEEPPHSSGLTQRQAQQLATILAQQAASLGLHLESAAQPTESGWQVCLRWKTPAGEAGQVLVSKAVEGLRFIKGMSVRERETQQRRSA</sequence>
<reference evidence="2" key="1">
    <citation type="submission" date="2018-12" db="EMBL/GenBank/DDBJ databases">
        <title>Novel natural products biosynthetic potential of the class Ktedonobacteria.</title>
        <authorList>
            <person name="Zheng Y."/>
            <person name="Saitou A."/>
            <person name="Wang C.M."/>
            <person name="Toyoda A."/>
            <person name="Minakuchi Y."/>
            <person name="Sekiguchi Y."/>
            <person name="Ueda K."/>
            <person name="Takano H."/>
            <person name="Sakai Y."/>
            <person name="Yokota A."/>
            <person name="Yabe S."/>
        </authorList>
    </citation>
    <scope>NUCLEOTIDE SEQUENCE</scope>
    <source>
        <strain evidence="2">COM3</strain>
    </source>
</reference>
<feature type="compositionally biased region" description="Polar residues" evidence="1">
    <location>
        <begin position="174"/>
        <end position="208"/>
    </location>
</feature>
<proteinExistence type="predicted"/>
<dbReference type="Gene3D" id="1.10.10.10">
    <property type="entry name" value="Winged helix-like DNA-binding domain superfamily/Winged helix DNA-binding domain"/>
    <property type="match status" value="1"/>
</dbReference>
<feature type="compositionally biased region" description="Basic and acidic residues" evidence="1">
    <location>
        <begin position="537"/>
        <end position="549"/>
    </location>
</feature>
<protein>
    <submittedName>
        <fullName evidence="2">Uncharacterized protein</fullName>
    </submittedName>
</protein>
<evidence type="ECO:0000313" key="2">
    <source>
        <dbReference type="EMBL" id="BBH91760.1"/>
    </source>
</evidence>
<dbReference type="SUPFAM" id="SSF46785">
    <property type="entry name" value="Winged helix' DNA-binding domain"/>
    <property type="match status" value="1"/>
</dbReference>
<organism evidence="2">
    <name type="scientific">Thermosporothrix sp. COM3</name>
    <dbReference type="NCBI Taxonomy" id="2490863"/>
    <lineage>
        <taxon>Bacteria</taxon>
        <taxon>Bacillati</taxon>
        <taxon>Chloroflexota</taxon>
        <taxon>Ktedonobacteria</taxon>
        <taxon>Ktedonobacterales</taxon>
        <taxon>Thermosporotrichaceae</taxon>
        <taxon>Thermosporothrix</taxon>
    </lineage>
</organism>
<feature type="region of interest" description="Disordered" evidence="1">
    <location>
        <begin position="506"/>
        <end position="553"/>
    </location>
</feature>
<dbReference type="InterPro" id="IPR036390">
    <property type="entry name" value="WH_DNA-bd_sf"/>
</dbReference>
<dbReference type="EMBL" id="AP019376">
    <property type="protein sequence ID" value="BBH91760.1"/>
    <property type="molecule type" value="Genomic_DNA"/>
</dbReference>
<gene>
    <name evidence="2" type="ORF">KTC_65110</name>
</gene>
<name>A0A455SVQ8_9CHLR</name>
<accession>A0A455SVQ8</accession>
<dbReference type="InterPro" id="IPR036388">
    <property type="entry name" value="WH-like_DNA-bd_sf"/>
</dbReference>
<evidence type="ECO:0000256" key="1">
    <source>
        <dbReference type="SAM" id="MobiDB-lite"/>
    </source>
</evidence>
<feature type="region of interest" description="Disordered" evidence="1">
    <location>
        <begin position="166"/>
        <end position="239"/>
    </location>
</feature>
<dbReference type="AlphaFoldDB" id="A0A455SVQ8"/>